<accession>A0ABR3QQA5</accession>
<dbReference type="Proteomes" id="UP001521785">
    <property type="component" value="Unassembled WGS sequence"/>
</dbReference>
<organism evidence="2 3">
    <name type="scientific">Paraconiothyrium brasiliense</name>
    <dbReference type="NCBI Taxonomy" id="300254"/>
    <lineage>
        <taxon>Eukaryota</taxon>
        <taxon>Fungi</taxon>
        <taxon>Dikarya</taxon>
        <taxon>Ascomycota</taxon>
        <taxon>Pezizomycotina</taxon>
        <taxon>Dothideomycetes</taxon>
        <taxon>Pleosporomycetidae</taxon>
        <taxon>Pleosporales</taxon>
        <taxon>Massarineae</taxon>
        <taxon>Didymosphaeriaceae</taxon>
        <taxon>Paraconiothyrium</taxon>
    </lineage>
</organism>
<name>A0ABR3QQA5_9PLEO</name>
<keyword evidence="3" id="KW-1185">Reference proteome</keyword>
<keyword evidence="1" id="KW-0732">Signal</keyword>
<gene>
    <name evidence="2" type="ORF">SLS60_010091</name>
</gene>
<comment type="caution">
    <text evidence="2">The sequence shown here is derived from an EMBL/GenBank/DDBJ whole genome shotgun (WGS) entry which is preliminary data.</text>
</comment>
<protein>
    <submittedName>
        <fullName evidence="2">Uncharacterized protein</fullName>
    </submittedName>
</protein>
<sequence>MKLPLALFALISCSASALVPDTQVETETPPKAARLAKRDWPKFVEHLRDMQRLPLLLSIGGDSGRSGG</sequence>
<feature type="signal peptide" evidence="1">
    <location>
        <begin position="1"/>
        <end position="17"/>
    </location>
</feature>
<reference evidence="2 3" key="1">
    <citation type="submission" date="2024-02" db="EMBL/GenBank/DDBJ databases">
        <title>De novo assembly and annotation of 12 fungi associated with fruit tree decline syndrome in Ontario, Canada.</title>
        <authorList>
            <person name="Sulman M."/>
            <person name="Ellouze W."/>
            <person name="Ilyukhin E."/>
        </authorList>
    </citation>
    <scope>NUCLEOTIDE SEQUENCE [LARGE SCALE GENOMIC DNA]</scope>
    <source>
        <strain evidence="2 3">M42-189</strain>
    </source>
</reference>
<dbReference type="EMBL" id="JAKJXO020000017">
    <property type="protein sequence ID" value="KAL1594332.1"/>
    <property type="molecule type" value="Genomic_DNA"/>
</dbReference>
<feature type="chain" id="PRO_5045125200" evidence="1">
    <location>
        <begin position="18"/>
        <end position="68"/>
    </location>
</feature>
<evidence type="ECO:0000313" key="3">
    <source>
        <dbReference type="Proteomes" id="UP001521785"/>
    </source>
</evidence>
<evidence type="ECO:0000256" key="1">
    <source>
        <dbReference type="SAM" id="SignalP"/>
    </source>
</evidence>
<proteinExistence type="predicted"/>
<evidence type="ECO:0000313" key="2">
    <source>
        <dbReference type="EMBL" id="KAL1594332.1"/>
    </source>
</evidence>